<accession>K1PY36</accession>
<name>K1PY36_MAGGI</name>
<dbReference type="InParanoid" id="K1PY36"/>
<organism evidence="1">
    <name type="scientific">Magallana gigas</name>
    <name type="common">Pacific oyster</name>
    <name type="synonym">Crassostrea gigas</name>
    <dbReference type="NCBI Taxonomy" id="29159"/>
    <lineage>
        <taxon>Eukaryota</taxon>
        <taxon>Metazoa</taxon>
        <taxon>Spiralia</taxon>
        <taxon>Lophotrochozoa</taxon>
        <taxon>Mollusca</taxon>
        <taxon>Bivalvia</taxon>
        <taxon>Autobranchia</taxon>
        <taxon>Pteriomorphia</taxon>
        <taxon>Ostreida</taxon>
        <taxon>Ostreoidea</taxon>
        <taxon>Ostreidae</taxon>
        <taxon>Magallana</taxon>
    </lineage>
</organism>
<protein>
    <submittedName>
        <fullName evidence="1">Uncharacterized protein</fullName>
    </submittedName>
</protein>
<gene>
    <name evidence="1" type="ORF">CGI_10005195</name>
</gene>
<sequence>MARMEAVYSRDGENVLFLVVLEKLAIAKLPFSFMDLIENRSYLEFPDNEDNDEVAAFRSKLGATLKSRESDIRMLSLNSTPIE</sequence>
<dbReference type="HOGENOM" id="CLU_2544800_0_0_1"/>
<proteinExistence type="predicted"/>
<evidence type="ECO:0000313" key="1">
    <source>
        <dbReference type="EMBL" id="EKC26528.1"/>
    </source>
</evidence>
<dbReference type="EMBL" id="JH817291">
    <property type="protein sequence ID" value="EKC26528.1"/>
    <property type="molecule type" value="Genomic_DNA"/>
</dbReference>
<reference evidence="1" key="1">
    <citation type="journal article" date="2012" name="Nature">
        <title>The oyster genome reveals stress adaptation and complexity of shell formation.</title>
        <authorList>
            <person name="Zhang G."/>
            <person name="Fang X."/>
            <person name="Guo X."/>
            <person name="Li L."/>
            <person name="Luo R."/>
            <person name="Xu F."/>
            <person name="Yang P."/>
            <person name="Zhang L."/>
            <person name="Wang X."/>
            <person name="Qi H."/>
            <person name="Xiong Z."/>
            <person name="Que H."/>
            <person name="Xie Y."/>
            <person name="Holland P.W."/>
            <person name="Paps J."/>
            <person name="Zhu Y."/>
            <person name="Wu F."/>
            <person name="Chen Y."/>
            <person name="Wang J."/>
            <person name="Peng C."/>
            <person name="Meng J."/>
            <person name="Yang L."/>
            <person name="Liu J."/>
            <person name="Wen B."/>
            <person name="Zhang N."/>
            <person name="Huang Z."/>
            <person name="Zhu Q."/>
            <person name="Feng Y."/>
            <person name="Mount A."/>
            <person name="Hedgecock D."/>
            <person name="Xu Z."/>
            <person name="Liu Y."/>
            <person name="Domazet-Loso T."/>
            <person name="Du Y."/>
            <person name="Sun X."/>
            <person name="Zhang S."/>
            <person name="Liu B."/>
            <person name="Cheng P."/>
            <person name="Jiang X."/>
            <person name="Li J."/>
            <person name="Fan D."/>
            <person name="Wang W."/>
            <person name="Fu W."/>
            <person name="Wang T."/>
            <person name="Wang B."/>
            <person name="Zhang J."/>
            <person name="Peng Z."/>
            <person name="Li Y."/>
            <person name="Li N."/>
            <person name="Wang J."/>
            <person name="Chen M."/>
            <person name="He Y."/>
            <person name="Tan F."/>
            <person name="Song X."/>
            <person name="Zheng Q."/>
            <person name="Huang R."/>
            <person name="Yang H."/>
            <person name="Du X."/>
            <person name="Chen L."/>
            <person name="Yang M."/>
            <person name="Gaffney P.M."/>
            <person name="Wang S."/>
            <person name="Luo L."/>
            <person name="She Z."/>
            <person name="Ming Y."/>
            <person name="Huang W."/>
            <person name="Zhang S."/>
            <person name="Huang B."/>
            <person name="Zhang Y."/>
            <person name="Qu T."/>
            <person name="Ni P."/>
            <person name="Miao G."/>
            <person name="Wang J."/>
            <person name="Wang Q."/>
            <person name="Steinberg C.E."/>
            <person name="Wang H."/>
            <person name="Li N."/>
            <person name="Qian L."/>
            <person name="Zhang G."/>
            <person name="Li Y."/>
            <person name="Yang H."/>
            <person name="Liu X."/>
            <person name="Wang J."/>
            <person name="Yin Y."/>
            <person name="Wang J."/>
        </authorList>
    </citation>
    <scope>NUCLEOTIDE SEQUENCE [LARGE SCALE GENOMIC DNA]</scope>
    <source>
        <strain evidence="1">05x7-T-G4-1.051#20</strain>
    </source>
</reference>
<dbReference type="AlphaFoldDB" id="K1PY36"/>